<dbReference type="Gene3D" id="2.30.30.40">
    <property type="entry name" value="SH3 Domains"/>
    <property type="match status" value="1"/>
</dbReference>
<dbReference type="InterPro" id="IPR001452">
    <property type="entry name" value="SH3_domain"/>
</dbReference>
<reference evidence="4" key="1">
    <citation type="submission" date="2020-05" db="EMBL/GenBank/DDBJ databases">
        <title>Phylogenomic resolution of chytrid fungi.</title>
        <authorList>
            <person name="Stajich J.E."/>
            <person name="Amses K."/>
            <person name="Simmons R."/>
            <person name="Seto K."/>
            <person name="Myers J."/>
            <person name="Bonds A."/>
            <person name="Quandt C.A."/>
            <person name="Barry K."/>
            <person name="Liu P."/>
            <person name="Grigoriev I."/>
            <person name="Longcore J.E."/>
            <person name="James T.Y."/>
        </authorList>
    </citation>
    <scope>NUCLEOTIDE SEQUENCE</scope>
    <source>
        <strain evidence="4">JEL0513</strain>
    </source>
</reference>
<sequence>MAYETPHIRVSSLYRGPRTTGTISAPSVPRNPTNIPPPKPKVRAVLYNYVPDHFDEIELRVGDQVQLLIEYNDFLDGWSFGTNLSTGRKGVFPLDCLIDVTRNS</sequence>
<proteinExistence type="predicted"/>
<dbReference type="PROSITE" id="PS50002">
    <property type="entry name" value="SH3"/>
    <property type="match status" value="1"/>
</dbReference>
<comment type="caution">
    <text evidence="4">The sequence shown here is derived from an EMBL/GenBank/DDBJ whole genome shotgun (WGS) entry which is preliminary data.</text>
</comment>
<evidence type="ECO:0000313" key="5">
    <source>
        <dbReference type="Proteomes" id="UP001211907"/>
    </source>
</evidence>
<accession>A0AAD5T266</accession>
<organism evidence="4 5">
    <name type="scientific">Physocladia obscura</name>
    <dbReference type="NCBI Taxonomy" id="109957"/>
    <lineage>
        <taxon>Eukaryota</taxon>
        <taxon>Fungi</taxon>
        <taxon>Fungi incertae sedis</taxon>
        <taxon>Chytridiomycota</taxon>
        <taxon>Chytridiomycota incertae sedis</taxon>
        <taxon>Chytridiomycetes</taxon>
        <taxon>Chytridiales</taxon>
        <taxon>Chytriomycetaceae</taxon>
        <taxon>Physocladia</taxon>
    </lineage>
</organism>
<keyword evidence="5" id="KW-1185">Reference proteome</keyword>
<protein>
    <recommendedName>
        <fullName evidence="3">SH3 domain-containing protein</fullName>
    </recommendedName>
</protein>
<evidence type="ECO:0000313" key="4">
    <source>
        <dbReference type="EMBL" id="KAJ3121014.1"/>
    </source>
</evidence>
<keyword evidence="1 2" id="KW-0728">SH3 domain</keyword>
<dbReference type="SUPFAM" id="SSF50044">
    <property type="entry name" value="SH3-domain"/>
    <property type="match status" value="1"/>
</dbReference>
<feature type="domain" description="SH3" evidence="3">
    <location>
        <begin position="38"/>
        <end position="102"/>
    </location>
</feature>
<dbReference type="InterPro" id="IPR036028">
    <property type="entry name" value="SH3-like_dom_sf"/>
</dbReference>
<evidence type="ECO:0000256" key="1">
    <source>
        <dbReference type="ARBA" id="ARBA00022443"/>
    </source>
</evidence>
<gene>
    <name evidence="4" type="ORF">HK100_012554</name>
</gene>
<evidence type="ECO:0000259" key="3">
    <source>
        <dbReference type="PROSITE" id="PS50002"/>
    </source>
</evidence>
<dbReference type="SMART" id="SM00326">
    <property type="entry name" value="SH3"/>
    <property type="match status" value="1"/>
</dbReference>
<dbReference type="Pfam" id="PF14604">
    <property type="entry name" value="SH3_9"/>
    <property type="match status" value="1"/>
</dbReference>
<dbReference type="AlphaFoldDB" id="A0AAD5T266"/>
<dbReference type="Proteomes" id="UP001211907">
    <property type="component" value="Unassembled WGS sequence"/>
</dbReference>
<evidence type="ECO:0000256" key="2">
    <source>
        <dbReference type="PROSITE-ProRule" id="PRU00192"/>
    </source>
</evidence>
<name>A0AAD5T266_9FUNG</name>
<dbReference type="EMBL" id="JADGJH010000916">
    <property type="protein sequence ID" value="KAJ3121014.1"/>
    <property type="molecule type" value="Genomic_DNA"/>
</dbReference>